<comment type="caution">
    <text evidence="1">The sequence shown here is derived from an EMBL/GenBank/DDBJ whole genome shotgun (WGS) entry which is preliminary data.</text>
</comment>
<keyword evidence="2" id="KW-1185">Reference proteome</keyword>
<name>A0ABT9Q352_9ACTN</name>
<evidence type="ECO:0000313" key="2">
    <source>
        <dbReference type="Proteomes" id="UP001225356"/>
    </source>
</evidence>
<protein>
    <submittedName>
        <fullName evidence="1">Uncharacterized protein</fullName>
    </submittedName>
</protein>
<dbReference type="EMBL" id="JAUSQU010000001">
    <property type="protein sequence ID" value="MDP9841172.1"/>
    <property type="molecule type" value="Genomic_DNA"/>
</dbReference>
<dbReference type="RefSeq" id="WP_307554267.1">
    <property type="nucleotide sequence ID" value="NZ_JAUSQU010000001.1"/>
</dbReference>
<reference evidence="1 2" key="1">
    <citation type="submission" date="2023-07" db="EMBL/GenBank/DDBJ databases">
        <title>Sequencing the genomes of 1000 actinobacteria strains.</title>
        <authorList>
            <person name="Klenk H.-P."/>
        </authorList>
    </citation>
    <scope>NUCLEOTIDE SEQUENCE [LARGE SCALE GENOMIC DNA]</scope>
    <source>
        <strain evidence="1 2">DSM 46740</strain>
    </source>
</reference>
<organism evidence="1 2">
    <name type="scientific">Streptosporangium lutulentum</name>
    <dbReference type="NCBI Taxonomy" id="1461250"/>
    <lineage>
        <taxon>Bacteria</taxon>
        <taxon>Bacillati</taxon>
        <taxon>Actinomycetota</taxon>
        <taxon>Actinomycetes</taxon>
        <taxon>Streptosporangiales</taxon>
        <taxon>Streptosporangiaceae</taxon>
        <taxon>Streptosporangium</taxon>
    </lineage>
</organism>
<evidence type="ECO:0000313" key="1">
    <source>
        <dbReference type="EMBL" id="MDP9841172.1"/>
    </source>
</evidence>
<proteinExistence type="predicted"/>
<dbReference type="Proteomes" id="UP001225356">
    <property type="component" value="Unassembled WGS sequence"/>
</dbReference>
<gene>
    <name evidence="1" type="ORF">J2853_000383</name>
</gene>
<sequence length="76" mass="8518">MLNAEDVKVPVAPKCTNCGRIDRLRLAGHSPIETKRVPVKAYNGTAYAKVTMPMEEWFYRCECGGVVTVQREVTMT</sequence>
<accession>A0ABT9Q352</accession>